<evidence type="ECO:0000256" key="1">
    <source>
        <dbReference type="PROSITE-ProRule" id="PRU01360"/>
    </source>
</evidence>
<evidence type="ECO:0000259" key="4">
    <source>
        <dbReference type="Pfam" id="PF07715"/>
    </source>
</evidence>
<keyword evidence="1" id="KW-0813">Transport</keyword>
<dbReference type="InterPro" id="IPR008969">
    <property type="entry name" value="CarboxyPept-like_regulatory"/>
</dbReference>
<accession>A0A1G9I997</accession>
<keyword evidence="1 2" id="KW-0472">Membrane</keyword>
<dbReference type="PROSITE" id="PS52016">
    <property type="entry name" value="TONB_DEPENDENT_REC_3"/>
    <property type="match status" value="1"/>
</dbReference>
<dbReference type="NCBIfam" id="TIGR04057">
    <property type="entry name" value="SusC_RagA_signa"/>
    <property type="match status" value="1"/>
</dbReference>
<gene>
    <name evidence="5" type="ORF">SAMN04488090_0381</name>
</gene>
<dbReference type="InterPro" id="IPR023996">
    <property type="entry name" value="TonB-dep_OMP_SusC/RagA"/>
</dbReference>
<evidence type="ECO:0000259" key="3">
    <source>
        <dbReference type="Pfam" id="PF00593"/>
    </source>
</evidence>
<keyword evidence="1" id="KW-0998">Cell outer membrane</keyword>
<feature type="domain" description="TonB-dependent receptor-like beta-barrel" evidence="3">
    <location>
        <begin position="548"/>
        <end position="936"/>
    </location>
</feature>
<keyword evidence="1" id="KW-0812">Transmembrane</keyword>
<proteinExistence type="inferred from homology"/>
<dbReference type="InterPro" id="IPR012910">
    <property type="entry name" value="Plug_dom"/>
</dbReference>
<keyword evidence="1" id="KW-1134">Transmembrane beta strand</keyword>
<dbReference type="InterPro" id="IPR023997">
    <property type="entry name" value="TonB-dep_OMP_SusC/RagA_CS"/>
</dbReference>
<evidence type="ECO:0000313" key="6">
    <source>
        <dbReference type="Proteomes" id="UP000198901"/>
    </source>
</evidence>
<dbReference type="NCBIfam" id="TIGR04056">
    <property type="entry name" value="OMP_RagA_SusC"/>
    <property type="match status" value="1"/>
</dbReference>
<dbReference type="EMBL" id="FNGS01000001">
    <property type="protein sequence ID" value="SDL21682.1"/>
    <property type="molecule type" value="Genomic_DNA"/>
</dbReference>
<evidence type="ECO:0000313" key="5">
    <source>
        <dbReference type="EMBL" id="SDL21682.1"/>
    </source>
</evidence>
<comment type="similarity">
    <text evidence="1 2">Belongs to the TonB-dependent receptor family.</text>
</comment>
<name>A0A1G9I997_9BACT</name>
<dbReference type="Gene3D" id="2.60.40.1120">
    <property type="entry name" value="Carboxypeptidase-like, regulatory domain"/>
    <property type="match status" value="1"/>
</dbReference>
<dbReference type="Pfam" id="PF07715">
    <property type="entry name" value="Plug"/>
    <property type="match status" value="1"/>
</dbReference>
<dbReference type="InterPro" id="IPR000531">
    <property type="entry name" value="Beta-barrel_TonB"/>
</dbReference>
<evidence type="ECO:0000256" key="2">
    <source>
        <dbReference type="RuleBase" id="RU003357"/>
    </source>
</evidence>
<dbReference type="RefSeq" id="WP_176785409.1">
    <property type="nucleotide sequence ID" value="NZ_FNGS01000001.1"/>
</dbReference>
<keyword evidence="6" id="KW-1185">Reference proteome</keyword>
<dbReference type="Pfam" id="PF13715">
    <property type="entry name" value="CarbopepD_reg_2"/>
    <property type="match status" value="1"/>
</dbReference>
<sequence>MFNIRTLGFLVLAALCPAPQMYGQLLASSHKVEQVRIKAIPGRKHTLLDALKGIEKKFRVTFLYRNDLVEKEVAEGNEGQKDKSLEETLKGLLAPHGLTFEKLRTDYYIIVPAAQKKNRAVSQIREAETSALPVSRPETDVLTLRAHQFGYQTTLAEDWPAQGRVTDENGEPLHGATVSLKGTTQGTTTDAQGRFTLQVPGVGAVLQISYVGFASQQVTIHSRSELKIRLKQVDGSLNEVVVVGFGTQKKVNLTGAVDQVTAQQLESRPITNLGAGLQGLIPNLNVTNPSGRAGTAPSFNIRGFTSINGGSPLLLVDNVPFSADELARLNPNDVESVTVLKDASSAAVYGARAAFGVVLITTKSAKSDKLSVSVNANTAFRTVGKLPELVTDPLMVMEYKHDAAYPLYNLYPDAVKAYARERSKNPSLPAVTTDPTNPNSAWIYTGSTDWLKEAYFNSAPMYNANVSLSRKTDKLNYYFSGDYYRQDGMLRYGNDVYNRYNVRGKMDVQVTPWLTFSNNTLLTSSNYDAPVFLDGDFFWNVNRTASLDVPKNPDGSWTSAGGSLLGRLQQGGRKDMQLNDFLTTFSAKAAVIKGIWDVRADMTFRRGSTLTRAFDIPVPYRTGPVNPVQYTGSTTSYAQNNNIATRYNVLNVYTDVYKKFGAHNLQVLAGFNQESNYYNSFTARKNALISNTLPSINLSTGTMTESEAITEWAVRGLFYRLNYNFKDRYLVELNGRYDGSSRFPKNDRWGFFPSASAGWVVSEEPFLAGIKQSAKLDFLKLRASYGALGNQASVGEYDYIPIMSSTTLSKLLGGITPLTVNQPPAVASSLTWEKVSTVNGGIDLAFFRNRLNINFDAYTRFTKDMLIPGKTLPAVFGVASPKTNAGDLKTKGWELKLGWRDNGTLGNSPFYYNVTFALGDSRSWITRFDNPTRSLSNYYVGQEIGEIWGLDVEGFFQNEEELKNHANQKAVGTDDQGYQFYVGDIKFKDRNGDGAVNFGKSTVDDPGDLHKIGNNRLRLPYSFDLSAGWKGFDVRVFLQGIGRRDWYPGASQIYFWGIYSQPWTNVTTLNLDHWSPQNPNGYFPRVKAYSAEDNMEELGIPNPRYMQNAAYLRVKNVMLGYSLPSSLTRKVGLDRVRVYFSGENLFEVSHLKARLDPEGLDGSIYPFQRTYSWGLNINF</sequence>
<dbReference type="SUPFAM" id="SSF56935">
    <property type="entry name" value="Porins"/>
    <property type="match status" value="1"/>
</dbReference>
<organism evidence="5 6">
    <name type="scientific">Siphonobacter aquaeclarae</name>
    <dbReference type="NCBI Taxonomy" id="563176"/>
    <lineage>
        <taxon>Bacteria</taxon>
        <taxon>Pseudomonadati</taxon>
        <taxon>Bacteroidota</taxon>
        <taxon>Cytophagia</taxon>
        <taxon>Cytophagales</taxon>
        <taxon>Cytophagaceae</taxon>
        <taxon>Siphonobacter</taxon>
    </lineage>
</organism>
<dbReference type="InterPro" id="IPR037066">
    <property type="entry name" value="Plug_dom_sf"/>
</dbReference>
<dbReference type="Gene3D" id="2.170.130.10">
    <property type="entry name" value="TonB-dependent receptor, plug domain"/>
    <property type="match status" value="1"/>
</dbReference>
<dbReference type="InterPro" id="IPR039426">
    <property type="entry name" value="TonB-dep_rcpt-like"/>
</dbReference>
<protein>
    <submittedName>
        <fullName evidence="5">TonB-linked outer membrane protein, SusC/RagA family</fullName>
    </submittedName>
</protein>
<comment type="subcellular location">
    <subcellularLocation>
        <location evidence="1">Cell outer membrane</location>
        <topology evidence="1">Multi-pass membrane protein</topology>
    </subcellularLocation>
</comment>
<dbReference type="Pfam" id="PF00593">
    <property type="entry name" value="TonB_dep_Rec_b-barrel"/>
    <property type="match status" value="1"/>
</dbReference>
<reference evidence="5 6" key="1">
    <citation type="submission" date="2016-10" db="EMBL/GenBank/DDBJ databases">
        <authorList>
            <person name="de Groot N.N."/>
        </authorList>
    </citation>
    <scope>NUCLEOTIDE SEQUENCE [LARGE SCALE GENOMIC DNA]</scope>
    <source>
        <strain evidence="5 6">DSM 21668</strain>
    </source>
</reference>
<dbReference type="SUPFAM" id="SSF49464">
    <property type="entry name" value="Carboxypeptidase regulatory domain-like"/>
    <property type="match status" value="1"/>
</dbReference>
<dbReference type="GO" id="GO:0009279">
    <property type="term" value="C:cell outer membrane"/>
    <property type="evidence" value="ECO:0007669"/>
    <property type="project" value="UniProtKB-SubCell"/>
</dbReference>
<dbReference type="Proteomes" id="UP000198901">
    <property type="component" value="Unassembled WGS sequence"/>
</dbReference>
<dbReference type="AlphaFoldDB" id="A0A1G9I997"/>
<feature type="domain" description="TonB-dependent receptor plug" evidence="4">
    <location>
        <begin position="250"/>
        <end position="357"/>
    </location>
</feature>
<keyword evidence="2" id="KW-0798">TonB box</keyword>
<dbReference type="STRING" id="563176.SAMN04488090_0381"/>